<feature type="compositionally biased region" description="Basic residues" evidence="1">
    <location>
        <begin position="342"/>
        <end position="351"/>
    </location>
</feature>
<reference evidence="3" key="1">
    <citation type="journal article" date="2022" name="Microb. Genom.">
        <title>A global pangenome for the wheat fungal pathogen Pyrenophora tritici-repentis and prediction of effector protein structural homology.</title>
        <authorList>
            <person name="Moolhuijzen P.M."/>
            <person name="See P.T."/>
            <person name="Shi G."/>
            <person name="Powell H.R."/>
            <person name="Cockram J."/>
            <person name="Jorgensen L.N."/>
            <person name="Benslimane H."/>
            <person name="Strelkov S.E."/>
            <person name="Turner J."/>
            <person name="Liu Z."/>
            <person name="Moffat C.S."/>
        </authorList>
    </citation>
    <scope>NUCLEOTIDE SEQUENCE [LARGE SCALE GENOMIC DNA]</scope>
</reference>
<feature type="region of interest" description="Disordered" evidence="1">
    <location>
        <begin position="138"/>
        <end position="185"/>
    </location>
</feature>
<dbReference type="AlphaFoldDB" id="A0A316ZWM3"/>
<organism evidence="2 3">
    <name type="scientific">Pyrenophora tritici-repentis</name>
    <dbReference type="NCBI Taxonomy" id="45151"/>
    <lineage>
        <taxon>Eukaryota</taxon>
        <taxon>Fungi</taxon>
        <taxon>Dikarya</taxon>
        <taxon>Ascomycota</taxon>
        <taxon>Pezizomycotina</taxon>
        <taxon>Dothideomycetes</taxon>
        <taxon>Pleosporomycetidae</taxon>
        <taxon>Pleosporales</taxon>
        <taxon>Pleosporineae</taxon>
        <taxon>Pleosporaceae</taxon>
        <taxon>Pyrenophora</taxon>
    </lineage>
</organism>
<gene>
    <name evidence="2" type="ORF">Ptr86124_005420</name>
</gene>
<sequence>MAAVPPNVPAVPLNVPAVPQNVPTEPPSAPAVPNCVPVAFPAPENKEKFKFKKLDSTLTMTRDVYQDLYSRGCVDVDPIPAMDLQNEIQTIFRPEAFRNLTAEQYEFIRPALTLASRLITEDAYMEFWVCTDTCTNTSKEPLDPNPKKPGLAAQNSSSGGLSSGASTAEGTSRGGPQTRKKINLGPELGNDWEWWALGSRVPTAAKILETPEDQATTAFSLSNFCHTFQTKTGGKSYYKDCFQESTWASIRANGREAGRPIHDNLVIVSELGTDVADDDTFNTLQCEIEDYSHAQLVVQGGFEDDKIKPALYGKNKMKSNKQVVQYIDKLLRKEVEARKTKVVKAGKKGTKKTAPISTDKLTTKQEDETKMDESW</sequence>
<feature type="compositionally biased region" description="Low complexity" evidence="1">
    <location>
        <begin position="150"/>
        <end position="175"/>
    </location>
</feature>
<feature type="compositionally biased region" description="Basic and acidic residues" evidence="1">
    <location>
        <begin position="361"/>
        <end position="375"/>
    </location>
</feature>
<protein>
    <submittedName>
        <fullName evidence="2">Uncharacterized protein</fullName>
    </submittedName>
</protein>
<evidence type="ECO:0000313" key="3">
    <source>
        <dbReference type="Proteomes" id="UP000249757"/>
    </source>
</evidence>
<keyword evidence="3" id="KW-1185">Reference proteome</keyword>
<comment type="caution">
    <text evidence="2">The sequence shown here is derived from an EMBL/GenBank/DDBJ whole genome shotgun (WGS) entry which is preliminary data.</text>
</comment>
<accession>A0A316ZWM3</accession>
<dbReference type="OrthoDB" id="3783989at2759"/>
<name>A0A316ZWM3_9PLEO</name>
<evidence type="ECO:0000313" key="2">
    <source>
        <dbReference type="EMBL" id="KAI1515419.1"/>
    </source>
</evidence>
<dbReference type="EMBL" id="NRDI02000006">
    <property type="protein sequence ID" value="KAI1515419.1"/>
    <property type="molecule type" value="Genomic_DNA"/>
</dbReference>
<proteinExistence type="predicted"/>
<evidence type="ECO:0000256" key="1">
    <source>
        <dbReference type="SAM" id="MobiDB-lite"/>
    </source>
</evidence>
<dbReference type="Proteomes" id="UP000249757">
    <property type="component" value="Unassembled WGS sequence"/>
</dbReference>
<feature type="region of interest" description="Disordered" evidence="1">
    <location>
        <begin position="342"/>
        <end position="375"/>
    </location>
</feature>